<dbReference type="FunFam" id="3.40.50.1000:FF:000001">
    <property type="entry name" value="Phospholipid-transporting ATPase IC"/>
    <property type="match status" value="1"/>
</dbReference>
<dbReference type="InterPro" id="IPR023298">
    <property type="entry name" value="ATPase_P-typ_TM_dom_sf"/>
</dbReference>
<dbReference type="SUPFAM" id="SSF55073">
    <property type="entry name" value="Nucleotide cyclase"/>
    <property type="match status" value="2"/>
</dbReference>
<feature type="binding site" evidence="19">
    <location>
        <position position="833"/>
    </location>
    <ligand>
        <name>ATP</name>
        <dbReference type="ChEBI" id="CHEBI:30616"/>
    </ligand>
</feature>
<feature type="transmembrane region" description="Helical" evidence="21">
    <location>
        <begin position="1727"/>
        <end position="1748"/>
    </location>
</feature>
<evidence type="ECO:0000256" key="7">
    <source>
        <dbReference type="ARBA" id="ARBA00022840"/>
    </source>
</evidence>
<dbReference type="Pfam" id="PF00211">
    <property type="entry name" value="Guanylate_cyc"/>
    <property type="match status" value="2"/>
</dbReference>
<keyword evidence="12 21" id="KW-0472">Membrane</keyword>
<dbReference type="GO" id="GO:0035556">
    <property type="term" value="P:intracellular signal transduction"/>
    <property type="evidence" value="ECO:0007669"/>
    <property type="project" value="InterPro"/>
</dbReference>
<feature type="binding site" evidence="19">
    <location>
        <position position="557"/>
    </location>
    <ligand>
        <name>ATP</name>
        <dbReference type="ChEBI" id="CHEBI:30616"/>
    </ligand>
</feature>
<feature type="binding site" evidence="19">
    <location>
        <position position="802"/>
    </location>
    <ligand>
        <name>ATP</name>
        <dbReference type="ChEBI" id="CHEBI:30616"/>
    </ligand>
</feature>
<feature type="transmembrane region" description="Helical" evidence="21">
    <location>
        <begin position="1300"/>
        <end position="1318"/>
    </location>
</feature>
<dbReference type="GO" id="GO:0009190">
    <property type="term" value="P:cyclic nucleotide biosynthetic process"/>
    <property type="evidence" value="ECO:0007669"/>
    <property type="project" value="InterPro"/>
</dbReference>
<feature type="domain" description="Guanylate cyclase" evidence="22">
    <location>
        <begin position="1904"/>
        <end position="2037"/>
    </location>
</feature>
<keyword evidence="13" id="KW-0406">Ion transport</keyword>
<feature type="binding site" evidence="20">
    <location>
        <position position="396"/>
    </location>
    <ligand>
        <name>Mg(2+)</name>
        <dbReference type="ChEBI" id="CHEBI:18420"/>
    </ligand>
</feature>
<feature type="binding site" evidence="19">
    <location>
        <position position="808"/>
    </location>
    <ligand>
        <name>ATP</name>
        <dbReference type="ChEBI" id="CHEBI:30616"/>
    </ligand>
</feature>
<feature type="binding site" evidence="20">
    <location>
        <position position="398"/>
    </location>
    <ligand>
        <name>Mg(2+)</name>
        <dbReference type="ChEBI" id="CHEBI:18420"/>
    </ligand>
</feature>
<organism evidence="23 24">
    <name type="scientific">Blepharisma stoltei</name>
    <dbReference type="NCBI Taxonomy" id="1481888"/>
    <lineage>
        <taxon>Eukaryota</taxon>
        <taxon>Sar</taxon>
        <taxon>Alveolata</taxon>
        <taxon>Ciliophora</taxon>
        <taxon>Postciliodesmatophora</taxon>
        <taxon>Heterotrichea</taxon>
        <taxon>Heterotrichida</taxon>
        <taxon>Blepharismidae</taxon>
        <taxon>Blepharisma</taxon>
    </lineage>
</organism>
<feature type="transmembrane region" description="Helical" evidence="21">
    <location>
        <begin position="1194"/>
        <end position="1212"/>
    </location>
</feature>
<feature type="transmembrane region" description="Helical" evidence="21">
    <location>
        <begin position="1224"/>
        <end position="1242"/>
    </location>
</feature>
<dbReference type="Gene3D" id="3.40.1110.10">
    <property type="entry name" value="Calcium-transporting ATPase, cytoplasmic domain N"/>
    <property type="match status" value="1"/>
</dbReference>
<dbReference type="PRINTS" id="PR00119">
    <property type="entry name" value="CATATPASE"/>
</dbReference>
<dbReference type="Proteomes" id="UP001162131">
    <property type="component" value="Unassembled WGS sequence"/>
</dbReference>
<feature type="binding site" evidence="19">
    <location>
        <position position="396"/>
    </location>
    <ligand>
        <name>ATP</name>
        <dbReference type="ChEBI" id="CHEBI:30616"/>
    </ligand>
</feature>
<dbReference type="InterPro" id="IPR032630">
    <property type="entry name" value="P_typ_ATPase_c"/>
</dbReference>
<dbReference type="InterPro" id="IPR032631">
    <property type="entry name" value="P-type_ATPase_N"/>
</dbReference>
<evidence type="ECO:0000256" key="15">
    <source>
        <dbReference type="ARBA" id="ARBA00035029"/>
    </source>
</evidence>
<dbReference type="InterPro" id="IPR008250">
    <property type="entry name" value="ATPase_P-typ_transduc_dom_A_sf"/>
</dbReference>
<reference evidence="23" key="1">
    <citation type="submission" date="2021-09" db="EMBL/GenBank/DDBJ databases">
        <authorList>
            <consortium name="AG Swart"/>
            <person name="Singh M."/>
            <person name="Singh A."/>
            <person name="Seah K."/>
            <person name="Emmerich C."/>
        </authorList>
    </citation>
    <scope>NUCLEOTIDE SEQUENCE</scope>
    <source>
        <strain evidence="23">ATCC30299</strain>
    </source>
</reference>
<comment type="caution">
    <text evidence="23">The sequence shown here is derived from an EMBL/GenBank/DDBJ whole genome shotgun (WGS) entry which is preliminary data.</text>
</comment>
<feature type="transmembrane region" description="Helical" evidence="21">
    <location>
        <begin position="887"/>
        <end position="908"/>
    </location>
</feature>
<keyword evidence="7 19" id="KW-0067">ATP-binding</keyword>
<feature type="binding site" evidence="19">
    <location>
        <position position="531"/>
    </location>
    <ligand>
        <name>ATP</name>
        <dbReference type="ChEBI" id="CHEBI:30616"/>
    </ligand>
</feature>
<keyword evidence="5 20" id="KW-0479">Metal-binding</keyword>
<dbReference type="CDD" id="cd07302">
    <property type="entry name" value="CHD"/>
    <property type="match status" value="2"/>
</dbReference>
<dbReference type="SUPFAM" id="SSF81660">
    <property type="entry name" value="Metal cation-transporting ATPase, ATP-binding domain N"/>
    <property type="match status" value="1"/>
</dbReference>
<dbReference type="Pfam" id="PF16212">
    <property type="entry name" value="PhoLip_ATPase_C"/>
    <property type="match status" value="1"/>
</dbReference>
<dbReference type="SFLD" id="SFLDG00002">
    <property type="entry name" value="C1.7:_P-type_atpase_like"/>
    <property type="match status" value="1"/>
</dbReference>
<dbReference type="GO" id="GO:0016887">
    <property type="term" value="F:ATP hydrolysis activity"/>
    <property type="evidence" value="ECO:0007669"/>
    <property type="project" value="InterPro"/>
</dbReference>
<evidence type="ECO:0000256" key="21">
    <source>
        <dbReference type="SAM" id="Phobius"/>
    </source>
</evidence>
<dbReference type="GO" id="GO:0005524">
    <property type="term" value="F:ATP binding"/>
    <property type="evidence" value="ECO:0007669"/>
    <property type="project" value="UniProtKB-KW"/>
</dbReference>
<feature type="transmembrane region" description="Helical" evidence="21">
    <location>
        <begin position="1755"/>
        <end position="1775"/>
    </location>
</feature>
<feature type="transmembrane region" description="Helical" evidence="21">
    <location>
        <begin position="1781"/>
        <end position="1801"/>
    </location>
</feature>
<dbReference type="InterPro" id="IPR023214">
    <property type="entry name" value="HAD_sf"/>
</dbReference>
<dbReference type="SUPFAM" id="SSF81653">
    <property type="entry name" value="Calcium ATPase, transduction domain A"/>
    <property type="match status" value="1"/>
</dbReference>
<feature type="binding site" evidence="19">
    <location>
        <position position="490"/>
    </location>
    <ligand>
        <name>ATP</name>
        <dbReference type="ChEBI" id="CHEBI:30616"/>
    </ligand>
</feature>
<feature type="binding site" evidence="19">
    <location>
        <position position="671"/>
    </location>
    <ligand>
        <name>ATP</name>
        <dbReference type="ChEBI" id="CHEBI:30616"/>
    </ligand>
</feature>
<dbReference type="EMBL" id="CAJZBQ010000020">
    <property type="protein sequence ID" value="CAG9318252.1"/>
    <property type="molecule type" value="Genomic_DNA"/>
</dbReference>
<dbReference type="Gene3D" id="3.40.50.1000">
    <property type="entry name" value="HAD superfamily/HAD-like"/>
    <property type="match status" value="1"/>
</dbReference>
<dbReference type="NCBIfam" id="TIGR01494">
    <property type="entry name" value="ATPase_P-type"/>
    <property type="match status" value="2"/>
</dbReference>
<feature type="binding site" evidence="19">
    <location>
        <position position="672"/>
    </location>
    <ligand>
        <name>ATP</name>
        <dbReference type="ChEBI" id="CHEBI:30616"/>
    </ligand>
</feature>
<evidence type="ECO:0000256" key="4">
    <source>
        <dbReference type="ARBA" id="ARBA00022692"/>
    </source>
</evidence>
<feature type="domain" description="Guanylate cyclase" evidence="22">
    <location>
        <begin position="1403"/>
        <end position="1539"/>
    </location>
</feature>
<feature type="transmembrane region" description="Helical" evidence="21">
    <location>
        <begin position="970"/>
        <end position="993"/>
    </location>
</feature>
<dbReference type="EC" id="7.6.2.1" evidence="3"/>
<feature type="transmembrane region" description="Helical" evidence="21">
    <location>
        <begin position="286"/>
        <end position="308"/>
    </location>
</feature>
<keyword evidence="11" id="KW-0915">Sodium</keyword>
<feature type="binding site" evidence="19">
    <location>
        <position position="834"/>
    </location>
    <ligand>
        <name>ATP</name>
        <dbReference type="ChEBI" id="CHEBI:30616"/>
    </ligand>
</feature>
<evidence type="ECO:0000256" key="9">
    <source>
        <dbReference type="ARBA" id="ARBA00022967"/>
    </source>
</evidence>
<feature type="transmembrane region" description="Helical" evidence="21">
    <location>
        <begin position="1808"/>
        <end position="1827"/>
    </location>
</feature>
<name>A0AAU9J2S6_9CILI</name>
<evidence type="ECO:0000313" key="23">
    <source>
        <dbReference type="EMBL" id="CAG9318252.1"/>
    </source>
</evidence>
<feature type="binding site" evidence="19">
    <location>
        <position position="670"/>
    </location>
    <ligand>
        <name>ATP</name>
        <dbReference type="ChEBI" id="CHEBI:30616"/>
    </ligand>
</feature>
<feature type="transmembrane region" description="Helical" evidence="21">
    <location>
        <begin position="1693"/>
        <end position="1715"/>
    </location>
</feature>
<evidence type="ECO:0000256" key="18">
    <source>
        <dbReference type="PIRSR" id="PIRSR606539-1"/>
    </source>
</evidence>
<dbReference type="EC" id="7.2.2.3" evidence="15"/>
<feature type="transmembrane region" description="Helical" evidence="21">
    <location>
        <begin position="1324"/>
        <end position="1349"/>
    </location>
</feature>
<evidence type="ECO:0000256" key="1">
    <source>
        <dbReference type="ARBA" id="ARBA00004141"/>
    </source>
</evidence>
<feature type="binding site" evidence="19">
    <location>
        <position position="397"/>
    </location>
    <ligand>
        <name>ATP</name>
        <dbReference type="ChEBI" id="CHEBI:30616"/>
    </ligand>
</feature>
<feature type="transmembrane region" description="Helical" evidence="21">
    <location>
        <begin position="328"/>
        <end position="349"/>
    </location>
</feature>
<dbReference type="SFLD" id="SFLDS00003">
    <property type="entry name" value="Haloacid_Dehalogenase"/>
    <property type="match status" value="1"/>
</dbReference>
<dbReference type="SFLD" id="SFLDF00027">
    <property type="entry name" value="p-type_atpase"/>
    <property type="match status" value="1"/>
</dbReference>
<keyword evidence="13" id="KW-0813">Transport</keyword>
<feature type="transmembrane region" description="Helical" evidence="21">
    <location>
        <begin position="1833"/>
        <end position="1852"/>
    </location>
</feature>
<evidence type="ECO:0000256" key="3">
    <source>
        <dbReference type="ARBA" id="ARBA00012189"/>
    </source>
</evidence>
<evidence type="ECO:0000256" key="19">
    <source>
        <dbReference type="PIRSR" id="PIRSR606539-2"/>
    </source>
</evidence>
<keyword evidence="4 21" id="KW-0812">Transmembrane</keyword>
<evidence type="ECO:0000256" key="8">
    <source>
        <dbReference type="ARBA" id="ARBA00022842"/>
    </source>
</evidence>
<evidence type="ECO:0000256" key="10">
    <source>
        <dbReference type="ARBA" id="ARBA00022989"/>
    </source>
</evidence>
<dbReference type="PANTHER" id="PTHR24092:SF150">
    <property type="entry name" value="PHOSPHOLIPID-TRANSPORTING ATPASE"/>
    <property type="match status" value="1"/>
</dbReference>
<dbReference type="InterPro" id="IPR006539">
    <property type="entry name" value="P-type_ATPase_IV"/>
</dbReference>
<comment type="subcellular location">
    <subcellularLocation>
        <location evidence="1">Membrane</location>
        <topology evidence="1">Multi-pass membrane protein</topology>
    </subcellularLocation>
</comment>
<feature type="binding site" evidence="20">
    <location>
        <position position="830"/>
    </location>
    <ligand>
        <name>Mg(2+)</name>
        <dbReference type="ChEBI" id="CHEBI:18420"/>
    </ligand>
</feature>
<dbReference type="PROSITE" id="PS50125">
    <property type="entry name" value="GUANYLATE_CYCLASE_2"/>
    <property type="match status" value="2"/>
</dbReference>
<dbReference type="InterPro" id="IPR023299">
    <property type="entry name" value="ATPase_P-typ_cyto_dom_N"/>
</dbReference>
<feature type="transmembrane region" description="Helical" evidence="21">
    <location>
        <begin position="1033"/>
        <end position="1053"/>
    </location>
</feature>
<gene>
    <name evidence="23" type="ORF">BSTOLATCC_MIC20730</name>
</gene>
<feature type="transmembrane region" description="Helical" evidence="21">
    <location>
        <begin position="1005"/>
        <end position="1026"/>
    </location>
</feature>
<evidence type="ECO:0000256" key="13">
    <source>
        <dbReference type="ARBA" id="ARBA00023201"/>
    </source>
</evidence>
<evidence type="ECO:0000256" key="5">
    <source>
        <dbReference type="ARBA" id="ARBA00022723"/>
    </source>
</evidence>
<feature type="transmembrane region" description="Helical" evidence="21">
    <location>
        <begin position="54"/>
        <end position="72"/>
    </location>
</feature>
<dbReference type="InterPro" id="IPR018303">
    <property type="entry name" value="ATPase_P-typ_P_site"/>
</dbReference>
<dbReference type="GO" id="GO:0005886">
    <property type="term" value="C:plasma membrane"/>
    <property type="evidence" value="ECO:0007669"/>
    <property type="project" value="TreeGrafter"/>
</dbReference>
<dbReference type="Gene3D" id="2.70.150.10">
    <property type="entry name" value="Calcium-transporting ATPase, cytoplasmic transduction domain A"/>
    <property type="match status" value="1"/>
</dbReference>
<feature type="binding site" evidence="19">
    <location>
        <position position="398"/>
    </location>
    <ligand>
        <name>ATP</name>
        <dbReference type="ChEBI" id="CHEBI:30616"/>
    </ligand>
</feature>
<comment type="similarity">
    <text evidence="2">Belongs to the cation transport ATPase (P-type) (TC 3.A.3) family. Type IV subfamily.</text>
</comment>
<protein>
    <recommendedName>
        <fullName evidence="17">P-type sodium-transporting ATPase4</fullName>
        <ecNumber evidence="15">7.2.2.3</ecNumber>
        <ecNumber evidence="3">7.6.2.1</ecNumber>
    </recommendedName>
</protein>
<evidence type="ECO:0000259" key="22">
    <source>
        <dbReference type="PROSITE" id="PS50125"/>
    </source>
</evidence>
<keyword evidence="24" id="KW-1185">Reference proteome</keyword>
<evidence type="ECO:0000256" key="6">
    <source>
        <dbReference type="ARBA" id="ARBA00022741"/>
    </source>
</evidence>
<accession>A0AAU9J2S6</accession>
<keyword evidence="13" id="KW-0739">Sodium transport</keyword>
<feature type="transmembrane region" description="Helical" evidence="21">
    <location>
        <begin position="1277"/>
        <end position="1293"/>
    </location>
</feature>
<feature type="transmembrane region" description="Helical" evidence="21">
    <location>
        <begin position="1073"/>
        <end position="1093"/>
    </location>
</feature>
<dbReference type="SUPFAM" id="SSF56784">
    <property type="entry name" value="HAD-like"/>
    <property type="match status" value="1"/>
</dbReference>
<feature type="binding site" evidence="19">
    <location>
        <position position="590"/>
    </location>
    <ligand>
        <name>ATP</name>
        <dbReference type="ChEBI" id="CHEBI:30616"/>
    </ligand>
</feature>
<evidence type="ECO:0000256" key="14">
    <source>
        <dbReference type="ARBA" id="ARBA00034036"/>
    </source>
</evidence>
<dbReference type="SUPFAM" id="SSF81665">
    <property type="entry name" value="Calcium ATPase, transmembrane domain M"/>
    <property type="match status" value="1"/>
</dbReference>
<evidence type="ECO:0000256" key="20">
    <source>
        <dbReference type="PIRSR" id="PIRSR606539-3"/>
    </source>
</evidence>
<feature type="transmembrane region" description="Helical" evidence="21">
    <location>
        <begin position="920"/>
        <end position="940"/>
    </location>
</feature>
<evidence type="ECO:0000313" key="24">
    <source>
        <dbReference type="Proteomes" id="UP001162131"/>
    </source>
</evidence>
<keyword evidence="6 19" id="KW-0547">Nucleotide-binding</keyword>
<dbReference type="Gene3D" id="3.30.70.1230">
    <property type="entry name" value="Nucleotide cyclase"/>
    <property type="match status" value="2"/>
</dbReference>
<keyword evidence="8 20" id="KW-0460">Magnesium</keyword>
<comment type="cofactor">
    <cofactor evidence="20">
        <name>Mg(2+)</name>
        <dbReference type="ChEBI" id="CHEBI:18420"/>
    </cofactor>
</comment>
<dbReference type="InterPro" id="IPR044492">
    <property type="entry name" value="P_typ_ATPase_HD_dom"/>
</dbReference>
<evidence type="ECO:0000256" key="2">
    <source>
        <dbReference type="ARBA" id="ARBA00008109"/>
    </source>
</evidence>
<keyword evidence="10 21" id="KW-1133">Transmembrane helix</keyword>
<feature type="transmembrane region" description="Helical" evidence="21">
    <location>
        <begin position="1254"/>
        <end position="1271"/>
    </location>
</feature>
<feature type="transmembrane region" description="Helical" evidence="21">
    <location>
        <begin position="78"/>
        <end position="97"/>
    </location>
</feature>
<dbReference type="SMART" id="SM00044">
    <property type="entry name" value="CYCc"/>
    <property type="match status" value="2"/>
</dbReference>
<dbReference type="InterPro" id="IPR001054">
    <property type="entry name" value="A/G_cyclase"/>
</dbReference>
<comment type="catalytic activity">
    <reaction evidence="16">
        <text>Na(+)(in) + ATP + H2O = Na(+)(out) + ADP + phosphate + H(+)</text>
        <dbReference type="Rhea" id="RHEA:14633"/>
        <dbReference type="ChEBI" id="CHEBI:15377"/>
        <dbReference type="ChEBI" id="CHEBI:15378"/>
        <dbReference type="ChEBI" id="CHEBI:29101"/>
        <dbReference type="ChEBI" id="CHEBI:30616"/>
        <dbReference type="ChEBI" id="CHEBI:43474"/>
        <dbReference type="ChEBI" id="CHEBI:456216"/>
        <dbReference type="EC" id="7.2.2.3"/>
    </reaction>
    <physiologicalReaction direction="left-to-right" evidence="16">
        <dbReference type="Rhea" id="RHEA:14634"/>
    </physiologicalReaction>
</comment>
<comment type="catalytic activity">
    <reaction evidence="14">
        <text>ATP + H2O + phospholipidSide 1 = ADP + phosphate + phospholipidSide 2.</text>
        <dbReference type="EC" id="7.6.2.1"/>
    </reaction>
</comment>
<dbReference type="NCBIfam" id="TIGR01652">
    <property type="entry name" value="ATPase-Plipid"/>
    <property type="match status" value="1"/>
</dbReference>
<dbReference type="Pfam" id="PF13246">
    <property type="entry name" value="Cation_ATPase"/>
    <property type="match status" value="1"/>
</dbReference>
<dbReference type="PROSITE" id="PS00154">
    <property type="entry name" value="ATPASE_E1_E2"/>
    <property type="match status" value="1"/>
</dbReference>
<dbReference type="Pfam" id="PF16209">
    <property type="entry name" value="PhoLip_ATPase_N"/>
    <property type="match status" value="1"/>
</dbReference>
<evidence type="ECO:0000256" key="12">
    <source>
        <dbReference type="ARBA" id="ARBA00023136"/>
    </source>
</evidence>
<dbReference type="InterPro" id="IPR029787">
    <property type="entry name" value="Nucleotide_cyclase"/>
</dbReference>
<dbReference type="GO" id="GO:0008554">
    <property type="term" value="F:P-type sodium transporter activity"/>
    <property type="evidence" value="ECO:0007669"/>
    <property type="project" value="UniProtKB-EC"/>
</dbReference>
<dbReference type="GO" id="GO:0045332">
    <property type="term" value="P:phospholipid translocation"/>
    <property type="evidence" value="ECO:0007669"/>
    <property type="project" value="TreeGrafter"/>
</dbReference>
<feature type="binding site" evidence="20">
    <location>
        <position position="834"/>
    </location>
    <ligand>
        <name>Mg(2+)</name>
        <dbReference type="ChEBI" id="CHEBI:18420"/>
    </ligand>
</feature>
<evidence type="ECO:0000256" key="16">
    <source>
        <dbReference type="ARBA" id="ARBA00049499"/>
    </source>
</evidence>
<dbReference type="GO" id="GO:0140326">
    <property type="term" value="F:ATPase-coupled intramembrane lipid transporter activity"/>
    <property type="evidence" value="ECO:0007669"/>
    <property type="project" value="UniProtKB-EC"/>
</dbReference>
<dbReference type="InterPro" id="IPR036412">
    <property type="entry name" value="HAD-like_sf"/>
</dbReference>
<dbReference type="GO" id="GO:0000287">
    <property type="term" value="F:magnesium ion binding"/>
    <property type="evidence" value="ECO:0007669"/>
    <property type="project" value="InterPro"/>
</dbReference>
<sequence length="2095" mass="239440">MGDKKFKAQEFREIKINRGLPSEHHIYPNNYISTGKYTLLSLVPKNIFEQFHRIANIWFLIVSIFQLLPLNLSPTSSWATIAPLSLVIFVTLVKDAYNDYQRHQSDKEINFRSTKIWKDSENKFDTEMWMNIEVGNYVYLQNGDPAPADFVILLASNSDGVCYIETSSLDGENNLKPKEALHETAPWLEQENQNWTQLIQRFDNGVLKSEHPNNRLYKYEGSLTLSEFPKAISIDQNSVILRGSTIKNTKWVFGIVVFTGVDTKLMINSHSAIQKRSNVEKRVNKYLIIVFTMLFAFAALSTIISVLYAYTETSTVKYFGGSTKDSSILGIITFLILYNSLVPISLYVSMDIVRVIQAKHIQWDLRMYYEPLDRPAIAKTGDLNESLGQIEYIFSDKTGTLTENQMEFKRCAIKGRLYGYKEESRGGSGNVCVNPHPKFKFYDPILLADLRGYYHDEIHNFLECIALCHTVISEELEDGSINYQASSPDEEALVIAAHAMGYSFISNKLGVCSFSADGVVEEFRIIGINEFNSFRKRMSIVLEPLSDTTKPPIIYCKGADDIMLAKLKLSDDEKEDVKRHLYEFAVEGLRTLVLARKILSKEQAEDFEKKWNSARNAMSDRTKRLDEVAEEFEVDMEYLGVTAIEDKIQSGVPETIATLMEAGIKVWVLTGDKQETAINIGYSCKLLKKDMTIITINATSTETARDMLRKALSRNVIIQRKFEPPKAFVRLNNIRPNSMNSSSSLSVSHMIDDGFEFPIEIKNINLGLVIDGTSLQFILSDLKCLKYFSTLSFLCRAVICCRVSPLQKSEVVKLVKNHFDFKPITMSIGDGANDVPMIQEAHVGIGVSGVEGLQAVNSSDYAIARFRYLIPLLFLHGRWNYRRITRVILYSFYKNFLLVIPQFYFSFINLYSGTAWYDSWLILSYNVALTSIPIMVLGVLDKDYDSNLILKYPQLYKDGIYSKMFNAKLFVNWAFLAICQTLTIYILLTFGITGTISDKGYTEDIMIIGTIAFYSVVQTATATILLEMKSWNLLFIIITIISLFIFFPFIFIYDFSKFPTTQMIGISTEIFMTPIYIICLFLIGVACFILIFAGKFIKSLWFPSNNETLLNAQINLVHPERSYVTQRSKDYISARALEYSSKINTIFNAKGLKMNNEQLNDKDDYSWNKWTLEFNNQFAERHYKRFRTDRIIKFIRLMLILIFGAVLVWSVIDLLRGDQKVGIMGVRIIIMVVLLGVVVFAFSSHFIRHYEKVVMLIIISAMIIKTIVEIIQNNDGAMSTAFVPLLTFVIFYVSTYKLIFFNVIYIVIYLIRVVVYYSGKISRVSVVIIGLNYITLAFGIAIISGFVGYSIEKNIRIEYILKKKLEFEFQKGQNVLGDLLPKFVRDRVKQGIRYISEDQSSVTILFCEICDFDSICETHTPSEIIDLLDKFFGICDRLCQKHAVTKIETVNKTYMACGGLKDAEENLEKSILAKNHPVRVIELAQHILKKMEPVYLKTGVKFHIKIGINTGHIIAGVVGDQKPQFTLIGETTKIASGMCTSIENPDMIRISSSTYELVHDESWDFIPDQVEIKGKGYVNSYFVKDLKIRPSRQRKFTTFNDIPDSKFSQQQPLPSDSELNTSKAPLIDADFSLTKTMTKSVSSFEIDKLDKAAFGDEDEKVLLVGPVQWLTCNLQELPPQYEYRVKTIERDMFTLLCGLWMTIAIYAILTVIFIIGNRLADDQYGTYFLIGVRGFCLFMMIILAIFLARIYTNYLYPWVFMLIFLCASMSSISLVSFVSETFIYVVVLEVMYLNLVINYIGGLPFGHILIASISNVISWTAVILKGYHSSTYIETIFFVFVFIMINTVVSLMKEHYDRKTYNLNKLAQREIENTDKLLYQMMPPSVIKNLEDGITTTDKFSNVTILFADICGFTQWSSNRKPIEAVNLLSKLFSSFDTLCTIHDVYKIHTIGDSYVVLSFTEIEPGKKRKPEVECENTMNMALDMIKNVKRINRDKGVNFSLRIGIHTGDVIAGITGTNMIKYDIYGSDVDIAFITEINGYQGKINISEESKKLLENIQSDRFDFYFNKMFTHAPTNRCVNTYYARPLKLEDYEF</sequence>
<feature type="active site" description="4-aspartylphosphate intermediate" evidence="18">
    <location>
        <position position="396"/>
    </location>
</feature>
<keyword evidence="9" id="KW-1278">Translocase</keyword>
<evidence type="ECO:0000256" key="11">
    <source>
        <dbReference type="ARBA" id="ARBA00023053"/>
    </source>
</evidence>
<dbReference type="PANTHER" id="PTHR24092">
    <property type="entry name" value="PROBABLE PHOSPHOLIPID-TRANSPORTING ATPASE"/>
    <property type="match status" value="1"/>
</dbReference>
<dbReference type="InterPro" id="IPR001757">
    <property type="entry name" value="P_typ_ATPase"/>
</dbReference>
<proteinExistence type="inferred from homology"/>
<evidence type="ECO:0000256" key="17">
    <source>
        <dbReference type="ARBA" id="ARBA00067200"/>
    </source>
</evidence>